<evidence type="ECO:0000259" key="6">
    <source>
        <dbReference type="PROSITE" id="PS50977"/>
    </source>
</evidence>
<dbReference type="EMBL" id="JAUFPU010000009">
    <property type="protein sequence ID" value="MDN3577527.1"/>
    <property type="molecule type" value="Genomic_DNA"/>
</dbReference>
<dbReference type="RefSeq" id="WP_290332969.1">
    <property type="nucleotide sequence ID" value="NZ_JAUFPU010000009.1"/>
</dbReference>
<evidence type="ECO:0000256" key="5">
    <source>
        <dbReference type="PROSITE-ProRule" id="PRU00335"/>
    </source>
</evidence>
<dbReference type="PROSITE" id="PS50977">
    <property type="entry name" value="HTH_TETR_2"/>
    <property type="match status" value="1"/>
</dbReference>
<keyword evidence="3 5" id="KW-0238">DNA-binding</keyword>
<reference evidence="7" key="1">
    <citation type="journal article" date="2014" name="Int. J. Syst. Evol. Microbiol.">
        <title>Complete genome of a new Firmicutes species belonging to the dominant human colonic microbiota ('Ruminococcus bicirculans') reveals two chromosomes and a selective capacity to utilize plant glucans.</title>
        <authorList>
            <consortium name="NISC Comparative Sequencing Program"/>
            <person name="Wegmann U."/>
            <person name="Louis P."/>
            <person name="Goesmann A."/>
            <person name="Henrissat B."/>
            <person name="Duncan S.H."/>
            <person name="Flint H.J."/>
        </authorList>
    </citation>
    <scope>NUCLEOTIDE SEQUENCE</scope>
    <source>
        <strain evidence="7">CECT 7703</strain>
    </source>
</reference>
<dbReference type="Proteomes" id="UP001180081">
    <property type="component" value="Unassembled WGS sequence"/>
</dbReference>
<gene>
    <name evidence="7" type="ORF">QWZ03_12180</name>
</gene>
<feature type="domain" description="HTH tetR-type" evidence="6">
    <location>
        <begin position="75"/>
        <end position="135"/>
    </location>
</feature>
<sequence length="281" mass="31299">MNRSVTPAAVELDIHEARQRAIAALRQLSQARPAPEVNYGEIAAEAGLPWQTVKRLLGPREEFTALLDGGGPELVDTRDRILDAAARVFSNKSYLGASLDEVAADAGLTKGAVYWHFKSKSDLFFALLDSRFQQEYDEHLPAALARDAAHTDPKDGLKELLGGVVDRVKQDPDWPRLFLEFMGQARDPDVRNRLATAYQDSWRMSAGLIAHQHQLRGQQPPADPELLAIFWSALMDGLIMAWLVNPERIQLDSLMPRMVDMLWHGLAPAPEFTSSPAIEKE</sequence>
<dbReference type="SUPFAM" id="SSF46689">
    <property type="entry name" value="Homeodomain-like"/>
    <property type="match status" value="1"/>
</dbReference>
<dbReference type="PANTHER" id="PTHR30055:SF241">
    <property type="entry name" value="TRANSCRIPTIONAL REGULATORY PROTEIN"/>
    <property type="match status" value="1"/>
</dbReference>
<evidence type="ECO:0000313" key="7">
    <source>
        <dbReference type="EMBL" id="MDN3577527.1"/>
    </source>
</evidence>
<dbReference type="InterPro" id="IPR023772">
    <property type="entry name" value="DNA-bd_HTH_TetR-type_CS"/>
</dbReference>
<feature type="DNA-binding region" description="H-T-H motif" evidence="5">
    <location>
        <begin position="98"/>
        <end position="117"/>
    </location>
</feature>
<dbReference type="InterPro" id="IPR001647">
    <property type="entry name" value="HTH_TetR"/>
</dbReference>
<accession>A0ABT8B6Z3</accession>
<reference evidence="7" key="2">
    <citation type="submission" date="2023-06" db="EMBL/GenBank/DDBJ databases">
        <authorList>
            <person name="Lucena T."/>
            <person name="Sun Q."/>
        </authorList>
    </citation>
    <scope>NUCLEOTIDE SEQUENCE</scope>
    <source>
        <strain evidence="7">CECT 7703</strain>
    </source>
</reference>
<proteinExistence type="predicted"/>
<protein>
    <submittedName>
        <fullName evidence="7">TetR family transcriptional regulator</fullName>
    </submittedName>
</protein>
<dbReference type="InterPro" id="IPR036271">
    <property type="entry name" value="Tet_transcr_reg_TetR-rel_C_sf"/>
</dbReference>
<dbReference type="InterPro" id="IPR009057">
    <property type="entry name" value="Homeodomain-like_sf"/>
</dbReference>
<keyword evidence="4" id="KW-0804">Transcription</keyword>
<organism evidence="7 8">
    <name type="scientific">Chitinimonas viridis</name>
    <dbReference type="NCBI Taxonomy" id="664880"/>
    <lineage>
        <taxon>Bacteria</taxon>
        <taxon>Pseudomonadati</taxon>
        <taxon>Pseudomonadota</taxon>
        <taxon>Betaproteobacteria</taxon>
        <taxon>Neisseriales</taxon>
        <taxon>Chitinibacteraceae</taxon>
        <taxon>Chitinimonas</taxon>
    </lineage>
</organism>
<evidence type="ECO:0000256" key="3">
    <source>
        <dbReference type="ARBA" id="ARBA00023125"/>
    </source>
</evidence>
<dbReference type="Gene3D" id="1.10.357.10">
    <property type="entry name" value="Tetracycline Repressor, domain 2"/>
    <property type="match status" value="1"/>
</dbReference>
<comment type="caution">
    <text evidence="7">The sequence shown here is derived from an EMBL/GenBank/DDBJ whole genome shotgun (WGS) entry which is preliminary data.</text>
</comment>
<dbReference type="Pfam" id="PF00440">
    <property type="entry name" value="TetR_N"/>
    <property type="match status" value="1"/>
</dbReference>
<evidence type="ECO:0000256" key="2">
    <source>
        <dbReference type="ARBA" id="ARBA00023015"/>
    </source>
</evidence>
<dbReference type="InterPro" id="IPR039538">
    <property type="entry name" value="BetI_C"/>
</dbReference>
<evidence type="ECO:0000256" key="1">
    <source>
        <dbReference type="ARBA" id="ARBA00022491"/>
    </source>
</evidence>
<name>A0ABT8B6Z3_9NEIS</name>
<dbReference type="PROSITE" id="PS01081">
    <property type="entry name" value="HTH_TETR_1"/>
    <property type="match status" value="1"/>
</dbReference>
<keyword evidence="8" id="KW-1185">Reference proteome</keyword>
<evidence type="ECO:0000256" key="4">
    <source>
        <dbReference type="ARBA" id="ARBA00023163"/>
    </source>
</evidence>
<keyword evidence="1" id="KW-0678">Repressor</keyword>
<dbReference type="PANTHER" id="PTHR30055">
    <property type="entry name" value="HTH-TYPE TRANSCRIPTIONAL REGULATOR RUTR"/>
    <property type="match status" value="1"/>
</dbReference>
<dbReference type="PRINTS" id="PR00455">
    <property type="entry name" value="HTHTETR"/>
</dbReference>
<dbReference type="Pfam" id="PF13977">
    <property type="entry name" value="TetR_C_6"/>
    <property type="match status" value="1"/>
</dbReference>
<dbReference type="InterPro" id="IPR050109">
    <property type="entry name" value="HTH-type_TetR-like_transc_reg"/>
</dbReference>
<keyword evidence="2" id="KW-0805">Transcription regulation</keyword>
<dbReference type="SUPFAM" id="SSF48498">
    <property type="entry name" value="Tetracyclin repressor-like, C-terminal domain"/>
    <property type="match status" value="1"/>
</dbReference>
<evidence type="ECO:0000313" key="8">
    <source>
        <dbReference type="Proteomes" id="UP001180081"/>
    </source>
</evidence>